<gene>
    <name evidence="1" type="ORF">HAX54_037772</name>
</gene>
<accession>A0ABS8RPV4</accession>
<proteinExistence type="predicted"/>
<protein>
    <submittedName>
        <fullName evidence="1">Uncharacterized protein</fullName>
    </submittedName>
</protein>
<keyword evidence="2" id="KW-1185">Reference proteome</keyword>
<evidence type="ECO:0000313" key="2">
    <source>
        <dbReference type="Proteomes" id="UP000823775"/>
    </source>
</evidence>
<sequence length="146" mass="16637">MEQEEESQPLEDSLLVDVDVEEVDKGEDVKLNVILELGHIGPHSKHFSTLCFGGNLQIEPSNPMEKCVYKKQCPYILQFIMPKTHNDIPHLRANKGKMQFLLLGPFMFTPPPLENNRKLEKNLGGEIYKLKVEEKVVKLDGVVSRP</sequence>
<reference evidence="1 2" key="1">
    <citation type="journal article" date="2021" name="BMC Genomics">
        <title>Datura genome reveals duplications of psychoactive alkaloid biosynthetic genes and high mutation rate following tissue culture.</title>
        <authorList>
            <person name="Rajewski A."/>
            <person name="Carter-House D."/>
            <person name="Stajich J."/>
            <person name="Litt A."/>
        </authorList>
    </citation>
    <scope>NUCLEOTIDE SEQUENCE [LARGE SCALE GENOMIC DNA]</scope>
    <source>
        <strain evidence="1">AR-01</strain>
    </source>
</reference>
<evidence type="ECO:0000313" key="1">
    <source>
        <dbReference type="EMBL" id="MCD7448070.1"/>
    </source>
</evidence>
<comment type="caution">
    <text evidence="1">The sequence shown here is derived from an EMBL/GenBank/DDBJ whole genome shotgun (WGS) entry which is preliminary data.</text>
</comment>
<name>A0ABS8RPV4_DATST</name>
<dbReference type="EMBL" id="JACEIK010000051">
    <property type="protein sequence ID" value="MCD7448070.1"/>
    <property type="molecule type" value="Genomic_DNA"/>
</dbReference>
<organism evidence="1 2">
    <name type="scientific">Datura stramonium</name>
    <name type="common">Jimsonweed</name>
    <name type="synonym">Common thornapple</name>
    <dbReference type="NCBI Taxonomy" id="4076"/>
    <lineage>
        <taxon>Eukaryota</taxon>
        <taxon>Viridiplantae</taxon>
        <taxon>Streptophyta</taxon>
        <taxon>Embryophyta</taxon>
        <taxon>Tracheophyta</taxon>
        <taxon>Spermatophyta</taxon>
        <taxon>Magnoliopsida</taxon>
        <taxon>eudicotyledons</taxon>
        <taxon>Gunneridae</taxon>
        <taxon>Pentapetalae</taxon>
        <taxon>asterids</taxon>
        <taxon>lamiids</taxon>
        <taxon>Solanales</taxon>
        <taxon>Solanaceae</taxon>
        <taxon>Solanoideae</taxon>
        <taxon>Datureae</taxon>
        <taxon>Datura</taxon>
    </lineage>
</organism>
<dbReference type="Proteomes" id="UP000823775">
    <property type="component" value="Unassembled WGS sequence"/>
</dbReference>